<reference evidence="2" key="1">
    <citation type="submission" date="2023-07" db="EMBL/GenBank/DDBJ databases">
        <title>A gut symbiont ubiquitin homologue binds and inactivates peptidyl-prolyl isomerase to mediate the interbacterial arms race in the human gut.</title>
        <authorList>
            <person name="Jiang K."/>
            <person name="Li W."/>
            <person name="Tong M."/>
            <person name="Xu J."/>
            <person name="Chen Z."/>
            <person name="Yang Y."/>
            <person name="Zang Y."/>
            <person name="Jiao X."/>
            <person name="Liu C."/>
            <person name="Lim B."/>
            <person name="Jiang X."/>
            <person name="Wang J."/>
            <person name="Wu D."/>
            <person name="Wang M."/>
            <person name="Liu S.-J."/>
            <person name="Shao F."/>
            <person name="Gao X."/>
        </authorList>
    </citation>
    <scope>NUCLEOTIDE SEQUENCE [LARGE SCALE GENOMIC DNA]</scope>
    <source>
        <strain evidence="2">GS077</strain>
    </source>
</reference>
<reference evidence="1 2" key="2">
    <citation type="submission" date="2023-08" db="EMBL/GenBank/DDBJ databases">
        <authorList>
            <person name="Du M."/>
            <person name="Liu C."/>
            <person name="Liu S.-J."/>
        </authorList>
    </citation>
    <scope>NUCLEOTIDE SEQUENCE [LARGE SCALE GENOMIC DNA]</scope>
    <source>
        <strain evidence="1 2">GS077</strain>
    </source>
</reference>
<protein>
    <submittedName>
        <fullName evidence="1">Uncharacterized protein</fullName>
    </submittedName>
</protein>
<evidence type="ECO:0000313" key="1">
    <source>
        <dbReference type="EMBL" id="MDT6977803.1"/>
    </source>
</evidence>
<evidence type="ECO:0000313" key="2">
    <source>
        <dbReference type="Proteomes" id="UP001258434"/>
    </source>
</evidence>
<gene>
    <name evidence="1" type="ORF">BFGS077_003108</name>
</gene>
<dbReference type="Proteomes" id="UP001258434">
    <property type="component" value="Unassembled WGS sequence"/>
</dbReference>
<dbReference type="AlphaFoldDB" id="A0ABD5FZ76"/>
<sequence length="41" mass="4689">MMKKGTKENSYGLQKLPKVSEIVEVFHGIHTPKSRFPQFGL</sequence>
<name>A0ABD5FZ76_BACFG</name>
<organism evidence="1 2">
    <name type="scientific">Bacteroides fragilis</name>
    <dbReference type="NCBI Taxonomy" id="817"/>
    <lineage>
        <taxon>Bacteria</taxon>
        <taxon>Pseudomonadati</taxon>
        <taxon>Bacteroidota</taxon>
        <taxon>Bacteroidia</taxon>
        <taxon>Bacteroidales</taxon>
        <taxon>Bacteroidaceae</taxon>
        <taxon>Bacteroides</taxon>
    </lineage>
</organism>
<accession>A0ABD5FZ76</accession>
<comment type="caution">
    <text evidence="1">The sequence shown here is derived from an EMBL/GenBank/DDBJ whole genome shotgun (WGS) entry which is preliminary data.</text>
</comment>
<dbReference type="EMBL" id="JAVFHL010000001">
    <property type="protein sequence ID" value="MDT6977803.1"/>
    <property type="molecule type" value="Genomic_DNA"/>
</dbReference>
<proteinExistence type="predicted"/>